<keyword evidence="3" id="KW-1185">Reference proteome</keyword>
<dbReference type="Gene3D" id="3.40.50.2000">
    <property type="entry name" value="Glycogen Phosphorylase B"/>
    <property type="match status" value="1"/>
</dbReference>
<protein>
    <submittedName>
        <fullName evidence="1">Glycosyltransferase</fullName>
    </submittedName>
</protein>
<comment type="caution">
    <text evidence="1">The sequence shown here is derived from an EMBL/GenBank/DDBJ whole genome shotgun (WGS) entry which is preliminary data.</text>
</comment>
<reference evidence="3 4" key="2">
    <citation type="submission" date="2019-06" db="EMBL/GenBank/DDBJ databases">
        <title>Co-occurence of chitin degradation, pigmentation and bioactivity in marine Pseudoalteromonas.</title>
        <authorList>
            <person name="Sonnenschein E.C."/>
            <person name="Bech P.K."/>
        </authorList>
    </citation>
    <scope>NUCLEOTIDE SEQUENCE [LARGE SCALE GENOMIC DNA]</scope>
    <source>
        <strain evidence="4">S3790</strain>
        <strain evidence="3">S3895</strain>
    </source>
</reference>
<organism evidence="1 4">
    <name type="scientific">Pseudoalteromonas aurantia</name>
    <dbReference type="NCBI Taxonomy" id="43654"/>
    <lineage>
        <taxon>Bacteria</taxon>
        <taxon>Pseudomonadati</taxon>
        <taxon>Pseudomonadota</taxon>
        <taxon>Gammaproteobacteria</taxon>
        <taxon>Alteromonadales</taxon>
        <taxon>Pseudoalteromonadaceae</taxon>
        <taxon>Pseudoalteromonas</taxon>
    </lineage>
</organism>
<reference evidence="3 4" key="1">
    <citation type="submission" date="2018-01" db="EMBL/GenBank/DDBJ databases">
        <authorList>
            <person name="Paulsen S."/>
            <person name="Gram L.K."/>
        </authorList>
    </citation>
    <scope>NUCLEOTIDE SEQUENCE [LARGE SCALE GENOMIC DNA]</scope>
    <source>
        <strain evidence="1 4">S3790</strain>
        <strain evidence="2 3">S3895</strain>
    </source>
</reference>
<dbReference type="SUPFAM" id="SSF53756">
    <property type="entry name" value="UDP-Glycosyltransferase/glycogen phosphorylase"/>
    <property type="match status" value="1"/>
</dbReference>
<reference evidence="1" key="3">
    <citation type="submission" date="2019-09" db="EMBL/GenBank/DDBJ databases">
        <title>Co-occurence of chitin degradation, pigmentation and bioactivity in marine Pseudoalteromonas.</title>
        <authorList>
            <person name="Sonnenschein E.C."/>
            <person name="Bech P.K."/>
        </authorList>
    </citation>
    <scope>NUCLEOTIDE SEQUENCE</scope>
    <source>
        <strain evidence="1">S3790</strain>
        <strain evidence="2">S3895</strain>
    </source>
</reference>
<dbReference type="AlphaFoldDB" id="A0A5S3V8J9"/>
<dbReference type="EMBL" id="PNBX01000043">
    <property type="protein sequence ID" value="TMO68183.1"/>
    <property type="molecule type" value="Genomic_DNA"/>
</dbReference>
<name>A0A5S3V8J9_9GAMM</name>
<evidence type="ECO:0000313" key="1">
    <source>
        <dbReference type="EMBL" id="TMO68183.1"/>
    </source>
</evidence>
<dbReference type="InterPro" id="IPR005262">
    <property type="entry name" value="MJ1255-like"/>
</dbReference>
<gene>
    <name evidence="1" type="ORF">CWC19_10710</name>
    <name evidence="2" type="ORF">CWC20_04905</name>
</gene>
<dbReference type="OrthoDB" id="9793805at2"/>
<proteinExistence type="predicted"/>
<dbReference type="GO" id="GO:0016740">
    <property type="term" value="F:transferase activity"/>
    <property type="evidence" value="ECO:0007669"/>
    <property type="project" value="UniProtKB-KW"/>
</dbReference>
<keyword evidence="1" id="KW-0808">Transferase</keyword>
<evidence type="ECO:0000313" key="3">
    <source>
        <dbReference type="Proteomes" id="UP000307164"/>
    </source>
</evidence>
<dbReference type="Proteomes" id="UP000307164">
    <property type="component" value="Unassembled WGS sequence"/>
</dbReference>
<sequence>MKILYGVQGTGNGHITRARVMAECFARKNVDVDYIFSGRDSNKYFDMASFGDYQTKTGLSFSTRNGQVSQIDTIKNIKLGQFFKDVRRLEIDQYDLVFNDFEPVSAWAAKLAKVPVIAMSHQVAFLSPEVPMHSNGFLKRTFLKQFAPADIHLGVHWQPFSKNIIPPFIPYEKPINTCRSIENKVLVYLPFEDLNRVLELLRDFPDTEFYCYHPDAKDCSKTHIHLRAPSRKGFLKDLANTSGVVGNAGFELSSEALKFGKKLLLKPLEGQFEQHANAQTLQDMGFARVMHYLSSDALEEFLAEPSGKSIDFPADPCVLVDWLLSKQWHDLDTLHQSLWQGLFAQPHKAA</sequence>
<evidence type="ECO:0000313" key="2">
    <source>
        <dbReference type="EMBL" id="TMO77110.1"/>
    </source>
</evidence>
<dbReference type="EMBL" id="PNBW01000022">
    <property type="protein sequence ID" value="TMO77110.1"/>
    <property type="molecule type" value="Genomic_DNA"/>
</dbReference>
<dbReference type="RefSeq" id="WP_138591875.1">
    <property type="nucleotide sequence ID" value="NZ_PNBW01000022.1"/>
</dbReference>
<dbReference type="Pfam" id="PF13528">
    <property type="entry name" value="Glyco_trans_1_3"/>
    <property type="match status" value="1"/>
</dbReference>
<dbReference type="Proteomes" id="UP000307217">
    <property type="component" value="Unassembled WGS sequence"/>
</dbReference>
<accession>A0A5S3V8J9</accession>
<dbReference type="NCBIfam" id="TIGR00661">
    <property type="entry name" value="MJ1255"/>
    <property type="match status" value="1"/>
</dbReference>
<evidence type="ECO:0000313" key="4">
    <source>
        <dbReference type="Proteomes" id="UP000307217"/>
    </source>
</evidence>